<protein>
    <submittedName>
        <fullName evidence="1">Uncharacterized protein</fullName>
    </submittedName>
</protein>
<dbReference type="EMBL" id="AP014597">
    <property type="protein sequence ID" value="BAU16542.1"/>
    <property type="molecule type" value="Genomic_DNA"/>
</dbReference>
<dbReference type="Proteomes" id="UP000217431">
    <property type="component" value="Chromosome I"/>
</dbReference>
<accession>A0A0S3UGL5</accession>
<evidence type="ECO:0000313" key="2">
    <source>
        <dbReference type="Proteomes" id="UP000217431"/>
    </source>
</evidence>
<dbReference type="AlphaFoldDB" id="A0A0S3UGL5"/>
<sequence>MFYCMNKQKSELFLLEQFAFYKFVSLQNDCVYFA</sequence>
<reference evidence="1 2" key="1">
    <citation type="journal article" date="2016" name="DNA Res.">
        <title>The complete genome sequencing of Prevotella intermedia strain OMA14 and a subsequent fine-scale, intra-species genomic comparison reveal an unusual amplification of conjugative and mobile transposons and identify a novel Prevotella-lineage-specific repeat.</title>
        <authorList>
            <person name="Naito M."/>
            <person name="Ogura Y."/>
            <person name="Itoh T."/>
            <person name="Shoji M."/>
            <person name="Okamoto M."/>
            <person name="Hayashi T."/>
            <person name="Nakayama K."/>
        </authorList>
    </citation>
    <scope>NUCLEOTIDE SEQUENCE [LARGE SCALE GENOMIC DNA]</scope>
    <source>
        <strain evidence="1 2">OMA14</strain>
    </source>
</reference>
<evidence type="ECO:0000313" key="1">
    <source>
        <dbReference type="EMBL" id="BAU16542.1"/>
    </source>
</evidence>
<proteinExistence type="predicted"/>
<organism evidence="1 2">
    <name type="scientific">Prevotella intermedia</name>
    <dbReference type="NCBI Taxonomy" id="28131"/>
    <lineage>
        <taxon>Bacteria</taxon>
        <taxon>Pseudomonadati</taxon>
        <taxon>Bacteroidota</taxon>
        <taxon>Bacteroidia</taxon>
        <taxon>Bacteroidales</taxon>
        <taxon>Prevotellaceae</taxon>
        <taxon>Prevotella</taxon>
    </lineage>
</organism>
<name>A0A0S3UGL5_PREIN</name>
<gene>
    <name evidence="1" type="ORF">PIOMA14_I_0033</name>
</gene>